<name>A0ABD6EUK5_9BILA</name>
<dbReference type="Proteomes" id="UP001608902">
    <property type="component" value="Unassembled WGS sequence"/>
</dbReference>
<organism evidence="2 3">
    <name type="scientific">Gnathostoma spinigerum</name>
    <dbReference type="NCBI Taxonomy" id="75299"/>
    <lineage>
        <taxon>Eukaryota</taxon>
        <taxon>Metazoa</taxon>
        <taxon>Ecdysozoa</taxon>
        <taxon>Nematoda</taxon>
        <taxon>Chromadorea</taxon>
        <taxon>Rhabditida</taxon>
        <taxon>Spirurina</taxon>
        <taxon>Gnathostomatomorpha</taxon>
        <taxon>Gnathostomatoidea</taxon>
        <taxon>Gnathostomatidae</taxon>
        <taxon>Gnathostoma</taxon>
    </lineage>
</organism>
<proteinExistence type="predicted"/>
<dbReference type="AlphaFoldDB" id="A0ABD6EUK5"/>
<feature type="compositionally biased region" description="Basic and acidic residues" evidence="1">
    <location>
        <begin position="76"/>
        <end position="87"/>
    </location>
</feature>
<evidence type="ECO:0000313" key="2">
    <source>
        <dbReference type="EMBL" id="MFH4983541.1"/>
    </source>
</evidence>
<feature type="region of interest" description="Disordered" evidence="1">
    <location>
        <begin position="76"/>
        <end position="99"/>
    </location>
</feature>
<evidence type="ECO:0000256" key="1">
    <source>
        <dbReference type="SAM" id="MobiDB-lite"/>
    </source>
</evidence>
<comment type="caution">
    <text evidence="2">The sequence shown here is derived from an EMBL/GenBank/DDBJ whole genome shotgun (WGS) entry which is preliminary data.</text>
</comment>
<feature type="compositionally biased region" description="Polar residues" evidence="1">
    <location>
        <begin position="89"/>
        <end position="99"/>
    </location>
</feature>
<dbReference type="EMBL" id="JBGFUD010012739">
    <property type="protein sequence ID" value="MFH4983541.1"/>
    <property type="molecule type" value="Genomic_DNA"/>
</dbReference>
<protein>
    <submittedName>
        <fullName evidence="2">Uncharacterized protein</fullName>
    </submittedName>
</protein>
<accession>A0ABD6EUK5</accession>
<sequence length="99" mass="11092">MVRLQIWTVCPTWPSLNGRAADTVESFGTSPPRGYGDLSMGTARVRDLVARQLRANLLASSLELCQSDFSEFKGKKTTEKLVSEKKQQRTNWPRTTTTS</sequence>
<evidence type="ECO:0000313" key="3">
    <source>
        <dbReference type="Proteomes" id="UP001608902"/>
    </source>
</evidence>
<keyword evidence="3" id="KW-1185">Reference proteome</keyword>
<reference evidence="2 3" key="1">
    <citation type="submission" date="2024-08" db="EMBL/GenBank/DDBJ databases">
        <title>Gnathostoma spinigerum genome.</title>
        <authorList>
            <person name="Gonzalez-Bertolin B."/>
            <person name="Monzon S."/>
            <person name="Zaballos A."/>
            <person name="Jimenez P."/>
            <person name="Dekumyoy P."/>
            <person name="Varona S."/>
            <person name="Cuesta I."/>
            <person name="Sumanam S."/>
            <person name="Adisakwattana P."/>
            <person name="Gasser R.B."/>
            <person name="Hernandez-Gonzalez A."/>
            <person name="Young N.D."/>
            <person name="Perteguer M.J."/>
        </authorList>
    </citation>
    <scope>NUCLEOTIDE SEQUENCE [LARGE SCALE GENOMIC DNA]</scope>
    <source>
        <strain evidence="2">AL3</strain>
        <tissue evidence="2">Liver</tissue>
    </source>
</reference>
<gene>
    <name evidence="2" type="ORF">AB6A40_010250</name>
</gene>